<dbReference type="AlphaFoldDB" id="A0A3M7PV63"/>
<accession>A0A3M7PV63</accession>
<gene>
    <name evidence="2" type="ORF">BpHYR1_012287</name>
</gene>
<sequence>MEISSKLSGSMASWSSDIADSGSAKKLVLTRLLKFVFYFVNHHLRWNKIFPNNRILTINVGIKLTPGILLLKLRE</sequence>
<keyword evidence="3" id="KW-1185">Reference proteome</keyword>
<dbReference type="Proteomes" id="UP000276133">
    <property type="component" value="Unassembled WGS sequence"/>
</dbReference>
<feature type="compositionally biased region" description="Polar residues" evidence="1">
    <location>
        <begin position="1"/>
        <end position="18"/>
    </location>
</feature>
<comment type="caution">
    <text evidence="2">The sequence shown here is derived from an EMBL/GenBank/DDBJ whole genome shotgun (WGS) entry which is preliminary data.</text>
</comment>
<evidence type="ECO:0000256" key="1">
    <source>
        <dbReference type="SAM" id="MobiDB-lite"/>
    </source>
</evidence>
<feature type="region of interest" description="Disordered" evidence="1">
    <location>
        <begin position="1"/>
        <end position="21"/>
    </location>
</feature>
<evidence type="ECO:0000313" key="3">
    <source>
        <dbReference type="Proteomes" id="UP000276133"/>
    </source>
</evidence>
<evidence type="ECO:0000313" key="2">
    <source>
        <dbReference type="EMBL" id="RNA02854.1"/>
    </source>
</evidence>
<reference evidence="2 3" key="1">
    <citation type="journal article" date="2018" name="Sci. Rep.">
        <title>Genomic signatures of local adaptation to the degree of environmental predictability in rotifers.</title>
        <authorList>
            <person name="Franch-Gras L."/>
            <person name="Hahn C."/>
            <person name="Garcia-Roger E.M."/>
            <person name="Carmona M.J."/>
            <person name="Serra M."/>
            <person name="Gomez A."/>
        </authorList>
    </citation>
    <scope>NUCLEOTIDE SEQUENCE [LARGE SCALE GENOMIC DNA]</scope>
    <source>
        <strain evidence="2">HYR1</strain>
    </source>
</reference>
<protein>
    <submittedName>
        <fullName evidence="2">Uncharacterized protein</fullName>
    </submittedName>
</protein>
<organism evidence="2 3">
    <name type="scientific">Brachionus plicatilis</name>
    <name type="common">Marine rotifer</name>
    <name type="synonym">Brachionus muelleri</name>
    <dbReference type="NCBI Taxonomy" id="10195"/>
    <lineage>
        <taxon>Eukaryota</taxon>
        <taxon>Metazoa</taxon>
        <taxon>Spiralia</taxon>
        <taxon>Gnathifera</taxon>
        <taxon>Rotifera</taxon>
        <taxon>Eurotatoria</taxon>
        <taxon>Monogononta</taxon>
        <taxon>Pseudotrocha</taxon>
        <taxon>Ploima</taxon>
        <taxon>Brachionidae</taxon>
        <taxon>Brachionus</taxon>
    </lineage>
</organism>
<dbReference type="EMBL" id="REGN01008739">
    <property type="protein sequence ID" value="RNA02854.1"/>
    <property type="molecule type" value="Genomic_DNA"/>
</dbReference>
<proteinExistence type="predicted"/>
<name>A0A3M7PV63_BRAPC</name>